<dbReference type="AlphaFoldDB" id="A0A967BFY2"/>
<comment type="caution">
    <text evidence="1">The sequence shown here is derived from an EMBL/GenBank/DDBJ whole genome shotgun (WGS) entry which is preliminary data.</text>
</comment>
<evidence type="ECO:0000313" key="2">
    <source>
        <dbReference type="Proteomes" id="UP000639775"/>
    </source>
</evidence>
<organism evidence="1 2">
    <name type="scientific">Roseovarius gahaiensis</name>
    <dbReference type="NCBI Taxonomy" id="2716691"/>
    <lineage>
        <taxon>Bacteria</taxon>
        <taxon>Pseudomonadati</taxon>
        <taxon>Pseudomonadota</taxon>
        <taxon>Alphaproteobacteria</taxon>
        <taxon>Rhodobacterales</taxon>
        <taxon>Roseobacteraceae</taxon>
        <taxon>Roseovarius</taxon>
    </lineage>
</organism>
<gene>
    <name evidence="1" type="ORF">HAT86_15705</name>
</gene>
<dbReference type="RefSeq" id="WP_167200065.1">
    <property type="nucleotide sequence ID" value="NZ_JAAORB010000053.1"/>
</dbReference>
<keyword evidence="2" id="KW-1185">Reference proteome</keyword>
<proteinExistence type="predicted"/>
<sequence>MRFLDVAYLSLQSSRLPKGQQIFRSLIALVFTTSITIGRTSYNRTYDAAKIDTAVTATLYQLYTNYSSAVSLAENSEAVLVIPRMSQGGFIIGG</sequence>
<name>A0A967BFY2_9RHOB</name>
<dbReference type="EMBL" id="JAAORB010000053">
    <property type="protein sequence ID" value="NHQ75895.1"/>
    <property type="molecule type" value="Genomic_DNA"/>
</dbReference>
<accession>A0A967BFY2</accession>
<reference evidence="1" key="1">
    <citation type="submission" date="2020-03" db="EMBL/GenBank/DDBJ databases">
        <title>Roseovarius gahaiensis sp. nov., isolated from Gahai Saline Lake, China.</title>
        <authorList>
            <person name="Sun X."/>
        </authorList>
    </citation>
    <scope>NUCLEOTIDE SEQUENCE</scope>
    <source>
        <strain evidence="1">GH877</strain>
    </source>
</reference>
<evidence type="ECO:0000313" key="1">
    <source>
        <dbReference type="EMBL" id="NHQ75895.1"/>
    </source>
</evidence>
<dbReference type="Proteomes" id="UP000639775">
    <property type="component" value="Unassembled WGS sequence"/>
</dbReference>
<protein>
    <submittedName>
        <fullName evidence="1">Uncharacterized protein</fullName>
    </submittedName>
</protein>